<dbReference type="Gene3D" id="3.40.50.620">
    <property type="entry name" value="HUPs"/>
    <property type="match status" value="1"/>
</dbReference>
<sequence length="265" mass="29972">MKKHQTLTTHSLFYQQYLLYSFLYENLRKRTLRPDYFLIQGLPSTMAVTSHPLIRLIKLLLILTLVGGLGMASLVGYVWYCAQERSVQPAPATIVLGAAAWGDNPSPVFKERIRHAVNLYQAGTTQKLIFTGGTLRADMASEGEVGARWAIKQGVAAKDIAYEKTSRDTWYNLKNAHVLLQQEQIHSVILVSDYFHLARAGIMARDLGLTVQLSPTPSSKFNSYSKADKLKLYLKESYLIIGHFARKLIEPDFYQAELRPIQVPR</sequence>
<gene>
    <name evidence="3" type="ORF">HX099_04900</name>
</gene>
<keyword evidence="1" id="KW-1133">Transmembrane helix</keyword>
<dbReference type="CDD" id="cd06259">
    <property type="entry name" value="YdcF-like"/>
    <property type="match status" value="1"/>
</dbReference>
<dbReference type="AlphaFoldDB" id="A0AAW7DPU2"/>
<dbReference type="Pfam" id="PF02698">
    <property type="entry name" value="DUF218"/>
    <property type="match status" value="1"/>
</dbReference>
<evidence type="ECO:0000256" key="1">
    <source>
        <dbReference type="SAM" id="Phobius"/>
    </source>
</evidence>
<dbReference type="InterPro" id="IPR051599">
    <property type="entry name" value="Cell_Envelope_Assoc"/>
</dbReference>
<dbReference type="PANTHER" id="PTHR30336">
    <property type="entry name" value="INNER MEMBRANE PROTEIN, PROBABLE PERMEASE"/>
    <property type="match status" value="1"/>
</dbReference>
<reference evidence="3" key="2">
    <citation type="journal article" date="2022" name="Sci. Total Environ.">
        <title>Prevalence, transmission, and molecular epidemiology of tet(X)-positive bacteria among humans, animals, and environmental niches in China: An epidemiological, and genomic-based study.</title>
        <authorList>
            <person name="Dong N."/>
            <person name="Zeng Y."/>
            <person name="Cai C."/>
            <person name="Sun C."/>
            <person name="Lu J."/>
            <person name="Liu C."/>
            <person name="Zhou H."/>
            <person name="Sun Q."/>
            <person name="Shu L."/>
            <person name="Wang H."/>
            <person name="Wang Y."/>
            <person name="Wang S."/>
            <person name="Wu C."/>
            <person name="Chan E.W."/>
            <person name="Chen G."/>
            <person name="Shen Z."/>
            <person name="Chen S."/>
            <person name="Zhang R."/>
        </authorList>
    </citation>
    <scope>NUCLEOTIDE SEQUENCE</scope>
    <source>
        <strain evidence="3">DF46-2-2</strain>
    </source>
</reference>
<dbReference type="GO" id="GO:0005886">
    <property type="term" value="C:plasma membrane"/>
    <property type="evidence" value="ECO:0007669"/>
    <property type="project" value="TreeGrafter"/>
</dbReference>
<accession>A0AAW7DPU2</accession>
<dbReference type="InterPro" id="IPR014729">
    <property type="entry name" value="Rossmann-like_a/b/a_fold"/>
</dbReference>
<dbReference type="EMBL" id="JACANB010000002">
    <property type="protein sequence ID" value="MDM1696005.1"/>
    <property type="molecule type" value="Genomic_DNA"/>
</dbReference>
<reference evidence="3" key="1">
    <citation type="submission" date="2020-06" db="EMBL/GenBank/DDBJ databases">
        <authorList>
            <person name="Dong N."/>
        </authorList>
    </citation>
    <scope>NUCLEOTIDE SEQUENCE</scope>
    <source>
        <strain evidence="3">DF46-2-2</strain>
    </source>
</reference>
<comment type="caution">
    <text evidence="3">The sequence shown here is derived from an EMBL/GenBank/DDBJ whole genome shotgun (WGS) entry which is preliminary data.</text>
</comment>
<name>A0AAW7DPU2_9GAMM</name>
<feature type="transmembrane region" description="Helical" evidence="1">
    <location>
        <begin position="59"/>
        <end position="80"/>
    </location>
</feature>
<keyword evidence="1" id="KW-0812">Transmembrane</keyword>
<evidence type="ECO:0000313" key="3">
    <source>
        <dbReference type="EMBL" id="MDM1696005.1"/>
    </source>
</evidence>
<evidence type="ECO:0000259" key="2">
    <source>
        <dbReference type="Pfam" id="PF02698"/>
    </source>
</evidence>
<evidence type="ECO:0000313" key="4">
    <source>
        <dbReference type="Proteomes" id="UP001173465"/>
    </source>
</evidence>
<dbReference type="InterPro" id="IPR003848">
    <property type="entry name" value="DUF218"/>
</dbReference>
<protein>
    <submittedName>
        <fullName evidence="3">YdcF family protein</fullName>
    </submittedName>
</protein>
<dbReference type="RefSeq" id="WP_286593420.1">
    <property type="nucleotide sequence ID" value="NZ_JACANB010000002.1"/>
</dbReference>
<feature type="domain" description="DUF218" evidence="2">
    <location>
        <begin position="92"/>
        <end position="223"/>
    </location>
</feature>
<keyword evidence="1" id="KW-0472">Membrane</keyword>
<proteinExistence type="predicted"/>
<dbReference type="PANTHER" id="PTHR30336:SF20">
    <property type="entry name" value="DUF218 DOMAIN-CONTAINING PROTEIN"/>
    <property type="match status" value="1"/>
</dbReference>
<organism evidence="3 4">
    <name type="scientific">Thiopseudomonas alkaliphila</name>
    <dbReference type="NCBI Taxonomy" id="1697053"/>
    <lineage>
        <taxon>Bacteria</taxon>
        <taxon>Pseudomonadati</taxon>
        <taxon>Pseudomonadota</taxon>
        <taxon>Gammaproteobacteria</taxon>
        <taxon>Pseudomonadales</taxon>
        <taxon>Pseudomonadaceae</taxon>
        <taxon>Thiopseudomonas</taxon>
    </lineage>
</organism>
<dbReference type="Proteomes" id="UP001173465">
    <property type="component" value="Unassembled WGS sequence"/>
</dbReference>